<organism evidence="2 3">
    <name type="scientific">Aphis gossypii</name>
    <name type="common">Cotton aphid</name>
    <dbReference type="NCBI Taxonomy" id="80765"/>
    <lineage>
        <taxon>Eukaryota</taxon>
        <taxon>Metazoa</taxon>
        <taxon>Ecdysozoa</taxon>
        <taxon>Arthropoda</taxon>
        <taxon>Hexapoda</taxon>
        <taxon>Insecta</taxon>
        <taxon>Pterygota</taxon>
        <taxon>Neoptera</taxon>
        <taxon>Paraneoptera</taxon>
        <taxon>Hemiptera</taxon>
        <taxon>Sternorrhyncha</taxon>
        <taxon>Aphidomorpha</taxon>
        <taxon>Aphidoidea</taxon>
        <taxon>Aphididae</taxon>
        <taxon>Aphidini</taxon>
        <taxon>Aphis</taxon>
        <taxon>Aphis</taxon>
    </lineage>
</organism>
<evidence type="ECO:0000256" key="1">
    <source>
        <dbReference type="RuleBase" id="RU311113"/>
    </source>
</evidence>
<name>A0A9P0NKY8_APHGO</name>
<dbReference type="OrthoDB" id="10449817at2759"/>
<protein>
    <recommendedName>
        <fullName evidence="1">Cyclin-dependent kinases regulatory subunit</fullName>
    </recommendedName>
</protein>
<dbReference type="Gene3D" id="3.30.170.10">
    <property type="entry name" value="Cyclin-dependent kinase, regulatory subunit"/>
    <property type="match status" value="1"/>
</dbReference>
<dbReference type="Proteomes" id="UP001154329">
    <property type="component" value="Chromosome 3"/>
</dbReference>
<dbReference type="AlphaFoldDB" id="A0A9P0NKY8"/>
<comment type="function">
    <text evidence="1">Binds to the catalytic subunit of the cyclin dependent kinases and is essential for their biological function.</text>
</comment>
<dbReference type="GO" id="GO:0051301">
    <property type="term" value="P:cell division"/>
    <property type="evidence" value="ECO:0007669"/>
    <property type="project" value="UniProtKB-UniRule"/>
</dbReference>
<reference evidence="2" key="1">
    <citation type="submission" date="2022-02" db="EMBL/GenBank/DDBJ databases">
        <authorList>
            <person name="King R."/>
        </authorList>
    </citation>
    <scope>NUCLEOTIDE SEQUENCE</scope>
</reference>
<dbReference type="Pfam" id="PF01111">
    <property type="entry name" value="CKS"/>
    <property type="match status" value="1"/>
</dbReference>
<accession>A0A9P0NKY8</accession>
<comment type="similarity">
    <text evidence="1">Belongs to the CKS family.</text>
</comment>
<dbReference type="InterPro" id="IPR000789">
    <property type="entry name" value="Cyclin-dep_kinase_reg-sub"/>
</dbReference>
<dbReference type="SMART" id="SM01084">
    <property type="entry name" value="CKS"/>
    <property type="match status" value="1"/>
</dbReference>
<evidence type="ECO:0000313" key="2">
    <source>
        <dbReference type="EMBL" id="CAH1733421.1"/>
    </source>
</evidence>
<reference evidence="2" key="2">
    <citation type="submission" date="2022-10" db="EMBL/GenBank/DDBJ databases">
        <authorList>
            <consortium name="ENA_rothamsted_submissions"/>
            <consortium name="culmorum"/>
            <person name="King R."/>
        </authorList>
    </citation>
    <scope>NUCLEOTIDE SEQUENCE</scope>
</reference>
<dbReference type="EMBL" id="OU899036">
    <property type="protein sequence ID" value="CAH1733421.1"/>
    <property type="molecule type" value="Genomic_DNA"/>
</dbReference>
<dbReference type="GO" id="GO:0016538">
    <property type="term" value="F:cyclin-dependent protein serine/threonine kinase regulator activity"/>
    <property type="evidence" value="ECO:0007669"/>
    <property type="project" value="InterPro"/>
</dbReference>
<dbReference type="InterPro" id="IPR036858">
    <property type="entry name" value="Cyclin-dep_kinase_reg-sub_sf"/>
</dbReference>
<gene>
    <name evidence="2" type="ORF">APHIGO_LOCUS9737</name>
</gene>
<evidence type="ECO:0000313" key="3">
    <source>
        <dbReference type="Proteomes" id="UP001154329"/>
    </source>
</evidence>
<sequence length="83" mass="9714">MSTQQNILFYSRIYEKVDKQDLRFVAISEEFSKTLPKDRTMTEAEWRNLGFELPSGWTHCGKIRPDQPANMVIFGKNKETNNS</sequence>
<keyword evidence="3" id="KW-1185">Reference proteome</keyword>
<keyword evidence="1" id="KW-0132">Cell division</keyword>
<dbReference type="SUPFAM" id="SSF55637">
    <property type="entry name" value="Cell cycle regulatory proteins"/>
    <property type="match status" value="1"/>
</dbReference>
<proteinExistence type="inferred from homology"/>
<keyword evidence="1" id="KW-0131">Cell cycle</keyword>